<dbReference type="EC" id="1.1.1.179" evidence="3"/>
<reference evidence="9 10" key="1">
    <citation type="submission" date="2024-02" db="EMBL/GenBank/DDBJ databases">
        <authorList>
            <person name="Chen Y."/>
            <person name="Shah S."/>
            <person name="Dougan E. K."/>
            <person name="Thang M."/>
            <person name="Chan C."/>
        </authorList>
    </citation>
    <scope>NUCLEOTIDE SEQUENCE [LARGE SCALE GENOMIC DNA]</scope>
</reference>
<evidence type="ECO:0000256" key="5">
    <source>
        <dbReference type="ARBA" id="ARBA00049233"/>
    </source>
</evidence>
<feature type="compositionally biased region" description="Basic residues" evidence="6">
    <location>
        <begin position="685"/>
        <end position="694"/>
    </location>
</feature>
<evidence type="ECO:0000313" key="10">
    <source>
        <dbReference type="Proteomes" id="UP001642464"/>
    </source>
</evidence>
<sequence>MQALLARTTRVWSAEVDPEERDVDDDSVLRLGLVGASNISTYAVVYPASKSRQVMAYAVASRDASKAQAFADKHKIPVVHDSVQELLADVKVDAVYISVPTELHLEFGLMAIEAGKHVLLEKPLALSASDARKLRDAAQAKGVVLMEAMHYRHHPVAKRAREIVASGELGEIESLDATFAMFDRHSYGLGGSWDERKRETKMLDRYIYCLDIVRLLSQAEPTEVVRADHEAFFVKADLVLGTADASARRIEAHICTDSQSIRLLPKWQVKVEGTKGSLVWDNFNVPSIYHLLTVTPKAGDADATAAPARTEQHYAEGETTFEFQLQAFVRVVRGQGAEDLDLTRPLPQNPGPFDDASVVAVHWNETRVHIVDVPLTQEALLANRERPELRPALLFAGPRRTEPQRSAGAARELSFEGATHPVAARGPKARGHAWGRQQREEEEVPSSFGPSPSSVRRSVSAPNSPMPGDGFELLNTDFLGGEASARVAQTPRESTNGVWAPSTMFAAPAPARRGMRTRALSECGRQLLADVYHGGGALSPRLMSPLAAGATAASMQAQMPPIALGAAALNTTASTTLVSDTQGERRSSASAVAAAKNLQRRQSKQQDVARNGAGGNNNYFASMMSDDEEDVGAHVFAQQPSSPRLQAVRNASVEVPVISKATIEESVIGEDEAEMDTWETVPVKKSVRKKKKKPPAQEVPAPQPQPPPPGADEFFSDEDDLFDLQIGTFVGRQVGSARKAMQHKARERRDYAIDKRNRQR</sequence>
<evidence type="ECO:0000256" key="3">
    <source>
        <dbReference type="ARBA" id="ARBA00038984"/>
    </source>
</evidence>
<dbReference type="Gene3D" id="3.30.360.10">
    <property type="entry name" value="Dihydrodipicolinate Reductase, domain 2"/>
    <property type="match status" value="1"/>
</dbReference>
<evidence type="ECO:0000313" key="9">
    <source>
        <dbReference type="EMBL" id="CAK9031384.1"/>
    </source>
</evidence>
<feature type="compositionally biased region" description="Pro residues" evidence="6">
    <location>
        <begin position="701"/>
        <end position="710"/>
    </location>
</feature>
<protein>
    <recommendedName>
        <fullName evidence="3">D-xylose 1-dehydrogenase (NADP(+), D-xylono-1,5-lactone-forming)</fullName>
        <ecNumber evidence="3">1.1.1.179</ecNumber>
    </recommendedName>
    <alternativeName>
        <fullName evidence="4">D-xylose-NADP dehydrogenase</fullName>
    </alternativeName>
</protein>
<feature type="domain" description="Gfo/Idh/MocA-like oxidoreductase N-terminal" evidence="7">
    <location>
        <begin position="30"/>
        <end position="147"/>
    </location>
</feature>
<evidence type="ECO:0000259" key="7">
    <source>
        <dbReference type="Pfam" id="PF01408"/>
    </source>
</evidence>
<feature type="domain" description="GFO/IDH/MocA-like oxidoreductase" evidence="8">
    <location>
        <begin position="158"/>
        <end position="278"/>
    </location>
</feature>
<dbReference type="PANTHER" id="PTHR22604:SF105">
    <property type="entry name" value="TRANS-1,2-DIHYDROBENZENE-1,2-DIOL DEHYDROGENASE"/>
    <property type="match status" value="1"/>
</dbReference>
<dbReference type="EMBL" id="CAXAMM010013446">
    <property type="protein sequence ID" value="CAK9031384.1"/>
    <property type="molecule type" value="Genomic_DNA"/>
</dbReference>
<dbReference type="SUPFAM" id="SSF51735">
    <property type="entry name" value="NAD(P)-binding Rossmann-fold domains"/>
    <property type="match status" value="1"/>
</dbReference>
<name>A0ABP0KYC4_9DINO</name>
<organism evidence="9 10">
    <name type="scientific">Durusdinium trenchii</name>
    <dbReference type="NCBI Taxonomy" id="1381693"/>
    <lineage>
        <taxon>Eukaryota</taxon>
        <taxon>Sar</taxon>
        <taxon>Alveolata</taxon>
        <taxon>Dinophyceae</taxon>
        <taxon>Suessiales</taxon>
        <taxon>Symbiodiniaceae</taxon>
        <taxon>Durusdinium</taxon>
    </lineage>
</organism>
<feature type="compositionally biased region" description="Basic and acidic residues" evidence="6">
    <location>
        <begin position="747"/>
        <end position="760"/>
    </location>
</feature>
<feature type="region of interest" description="Disordered" evidence="6">
    <location>
        <begin position="597"/>
        <end position="618"/>
    </location>
</feature>
<keyword evidence="10" id="KW-1185">Reference proteome</keyword>
<feature type="compositionally biased region" description="Low complexity" evidence="6">
    <location>
        <begin position="445"/>
        <end position="463"/>
    </location>
</feature>
<comment type="similarity">
    <text evidence="1">Belongs to the Gfo/Idh/MocA family.</text>
</comment>
<dbReference type="Pfam" id="PF01408">
    <property type="entry name" value="GFO_IDH_MocA"/>
    <property type="match status" value="1"/>
</dbReference>
<keyword evidence="2" id="KW-0560">Oxidoreductase</keyword>
<comment type="catalytic activity">
    <reaction evidence="5">
        <text>D-xylose + NADP(+) = D-xylono-1,5-lactone + NADPH + H(+)</text>
        <dbReference type="Rhea" id="RHEA:22000"/>
        <dbReference type="ChEBI" id="CHEBI:15378"/>
        <dbReference type="ChEBI" id="CHEBI:15867"/>
        <dbReference type="ChEBI" id="CHEBI:53455"/>
        <dbReference type="ChEBI" id="CHEBI:57783"/>
        <dbReference type="ChEBI" id="CHEBI:58349"/>
        <dbReference type="EC" id="1.1.1.179"/>
    </reaction>
</comment>
<comment type="caution">
    <text evidence="9">The sequence shown here is derived from an EMBL/GenBank/DDBJ whole genome shotgun (WGS) entry which is preliminary data.</text>
</comment>
<proteinExistence type="inferred from homology"/>
<accession>A0ABP0KYC4</accession>
<dbReference type="InterPro" id="IPR055170">
    <property type="entry name" value="GFO_IDH_MocA-like_dom"/>
</dbReference>
<dbReference type="InterPro" id="IPR050984">
    <property type="entry name" value="Gfo/Idh/MocA_domain"/>
</dbReference>
<dbReference type="Gene3D" id="3.40.50.720">
    <property type="entry name" value="NAD(P)-binding Rossmann-like Domain"/>
    <property type="match status" value="1"/>
</dbReference>
<gene>
    <name evidence="9" type="ORF">SCF082_LOCUS19619</name>
</gene>
<evidence type="ECO:0000256" key="4">
    <source>
        <dbReference type="ARBA" id="ARBA00042988"/>
    </source>
</evidence>
<feature type="region of interest" description="Disordered" evidence="6">
    <location>
        <begin position="423"/>
        <end position="466"/>
    </location>
</feature>
<feature type="region of interest" description="Disordered" evidence="6">
    <location>
        <begin position="683"/>
        <end position="717"/>
    </location>
</feature>
<evidence type="ECO:0000256" key="2">
    <source>
        <dbReference type="ARBA" id="ARBA00023002"/>
    </source>
</evidence>
<feature type="non-terminal residue" evidence="9">
    <location>
        <position position="760"/>
    </location>
</feature>
<dbReference type="Pfam" id="PF22725">
    <property type="entry name" value="GFO_IDH_MocA_C3"/>
    <property type="match status" value="1"/>
</dbReference>
<dbReference type="InterPro" id="IPR000683">
    <property type="entry name" value="Gfo/Idh/MocA-like_OxRdtase_N"/>
</dbReference>
<dbReference type="Proteomes" id="UP001642464">
    <property type="component" value="Unassembled WGS sequence"/>
</dbReference>
<evidence type="ECO:0000259" key="8">
    <source>
        <dbReference type="Pfam" id="PF22725"/>
    </source>
</evidence>
<evidence type="ECO:0000256" key="6">
    <source>
        <dbReference type="SAM" id="MobiDB-lite"/>
    </source>
</evidence>
<evidence type="ECO:0000256" key="1">
    <source>
        <dbReference type="ARBA" id="ARBA00010928"/>
    </source>
</evidence>
<dbReference type="SUPFAM" id="SSF55347">
    <property type="entry name" value="Glyceraldehyde-3-phosphate dehydrogenase-like, C-terminal domain"/>
    <property type="match status" value="1"/>
</dbReference>
<feature type="region of interest" description="Disordered" evidence="6">
    <location>
        <begin position="734"/>
        <end position="760"/>
    </location>
</feature>
<dbReference type="PANTHER" id="PTHR22604">
    <property type="entry name" value="OXIDOREDUCTASES"/>
    <property type="match status" value="1"/>
</dbReference>
<dbReference type="InterPro" id="IPR036291">
    <property type="entry name" value="NAD(P)-bd_dom_sf"/>
</dbReference>